<keyword evidence="3" id="KW-0479">Metal-binding</keyword>
<feature type="domain" description="3-dehydroquinate synthase C-terminal" evidence="8">
    <location>
        <begin position="167"/>
        <end position="315"/>
    </location>
</feature>
<comment type="cofactor">
    <cofactor evidence="1">
        <name>NAD(+)</name>
        <dbReference type="ChEBI" id="CHEBI:57540"/>
    </cofactor>
</comment>
<evidence type="ECO:0000256" key="2">
    <source>
        <dbReference type="ARBA" id="ARBA00001941"/>
    </source>
</evidence>
<dbReference type="InterPro" id="IPR050071">
    <property type="entry name" value="Dehydroquinate_synthase"/>
</dbReference>
<dbReference type="GO" id="GO:0003856">
    <property type="term" value="F:3-dehydroquinate synthase activity"/>
    <property type="evidence" value="ECO:0007669"/>
    <property type="project" value="TreeGrafter"/>
</dbReference>
<evidence type="ECO:0000313" key="10">
    <source>
        <dbReference type="Proteomes" id="UP000192911"/>
    </source>
</evidence>
<evidence type="ECO:0000256" key="4">
    <source>
        <dbReference type="ARBA" id="ARBA00023027"/>
    </source>
</evidence>
<dbReference type="GeneID" id="95549358"/>
<dbReference type="InterPro" id="IPR030960">
    <property type="entry name" value="DHQS/DOIS_N"/>
</dbReference>
<proteinExistence type="predicted"/>
<dbReference type="GO" id="GO:0009073">
    <property type="term" value="P:aromatic amino acid family biosynthetic process"/>
    <property type="evidence" value="ECO:0007669"/>
    <property type="project" value="InterPro"/>
</dbReference>
<evidence type="ECO:0000259" key="8">
    <source>
        <dbReference type="Pfam" id="PF24621"/>
    </source>
</evidence>
<dbReference type="PANTHER" id="PTHR43622:SF1">
    <property type="entry name" value="3-DEHYDROQUINATE SYNTHASE"/>
    <property type="match status" value="1"/>
</dbReference>
<feature type="domain" description="3-dehydroquinate synthase N-terminal" evidence="7">
    <location>
        <begin position="53"/>
        <end position="164"/>
    </location>
</feature>
<gene>
    <name evidence="9" type="ORF">SAMN06295900_101163</name>
</gene>
<evidence type="ECO:0000256" key="6">
    <source>
        <dbReference type="ARBA" id="ARBA00023285"/>
    </source>
</evidence>
<comment type="cofactor">
    <cofactor evidence="2">
        <name>Co(2+)</name>
        <dbReference type="ChEBI" id="CHEBI:48828"/>
    </cofactor>
</comment>
<accession>A0A1X7CCB0</accession>
<dbReference type="AlphaFoldDB" id="A0A1X7CCB0"/>
<evidence type="ECO:0000256" key="1">
    <source>
        <dbReference type="ARBA" id="ARBA00001911"/>
    </source>
</evidence>
<organism evidence="9 10">
    <name type="scientific">Trinickia caryophylli</name>
    <name type="common">Paraburkholderia caryophylli</name>
    <dbReference type="NCBI Taxonomy" id="28094"/>
    <lineage>
        <taxon>Bacteria</taxon>
        <taxon>Pseudomonadati</taxon>
        <taxon>Pseudomonadota</taxon>
        <taxon>Betaproteobacteria</taxon>
        <taxon>Burkholderiales</taxon>
        <taxon>Burkholderiaceae</taxon>
        <taxon>Trinickia</taxon>
    </lineage>
</organism>
<dbReference type="GO" id="GO:0046872">
    <property type="term" value="F:metal ion binding"/>
    <property type="evidence" value="ECO:0007669"/>
    <property type="project" value="UniProtKB-KW"/>
</dbReference>
<reference evidence="10" key="1">
    <citation type="submission" date="2017-04" db="EMBL/GenBank/DDBJ databases">
        <authorList>
            <person name="Varghese N."/>
            <person name="Submissions S."/>
        </authorList>
    </citation>
    <scope>NUCLEOTIDE SEQUENCE [LARGE SCALE GENOMIC DNA]</scope>
    <source>
        <strain evidence="10">Ballard 720</strain>
    </source>
</reference>
<dbReference type="Gene3D" id="3.40.50.1970">
    <property type="match status" value="1"/>
</dbReference>
<dbReference type="InterPro" id="IPR056179">
    <property type="entry name" value="DHQS_C"/>
</dbReference>
<dbReference type="Pfam" id="PF01761">
    <property type="entry name" value="DHQ_synthase"/>
    <property type="match status" value="1"/>
</dbReference>
<dbReference type="RefSeq" id="WP_158243518.1">
    <property type="nucleotide sequence ID" value="NZ_BSQD01000001.1"/>
</dbReference>
<dbReference type="STRING" id="28094.SAMN06295900_101163"/>
<keyword evidence="10" id="KW-1185">Reference proteome</keyword>
<dbReference type="CDD" id="cd08195">
    <property type="entry name" value="DHQS"/>
    <property type="match status" value="1"/>
</dbReference>
<dbReference type="InterPro" id="IPR030963">
    <property type="entry name" value="DHQ_synth_fam"/>
</dbReference>
<evidence type="ECO:0000256" key="3">
    <source>
        <dbReference type="ARBA" id="ARBA00022723"/>
    </source>
</evidence>
<dbReference type="PIRSF" id="PIRSF001455">
    <property type="entry name" value="DHQ_synth"/>
    <property type="match status" value="1"/>
</dbReference>
<evidence type="ECO:0000259" key="7">
    <source>
        <dbReference type="Pfam" id="PF01761"/>
    </source>
</evidence>
<dbReference type="PANTHER" id="PTHR43622">
    <property type="entry name" value="3-DEHYDROQUINATE SYNTHASE"/>
    <property type="match status" value="1"/>
</dbReference>
<dbReference type="Proteomes" id="UP000192911">
    <property type="component" value="Unassembled WGS sequence"/>
</dbReference>
<evidence type="ECO:0000256" key="5">
    <source>
        <dbReference type="ARBA" id="ARBA00023239"/>
    </source>
</evidence>
<dbReference type="EMBL" id="FXAH01000001">
    <property type="protein sequence ID" value="SME93969.1"/>
    <property type="molecule type" value="Genomic_DNA"/>
</dbReference>
<dbReference type="SUPFAM" id="SSF56796">
    <property type="entry name" value="Dehydroquinate synthase-like"/>
    <property type="match status" value="1"/>
</dbReference>
<dbReference type="Pfam" id="PF24621">
    <property type="entry name" value="DHQS_C"/>
    <property type="match status" value="1"/>
</dbReference>
<name>A0A1X7CCB0_TRICW</name>
<sequence>MRASFEINSSTGAYSVALGEGLVREVVESPAHRIFIVDARLREQVSFVSGPVIEIDATEENKALERMAPVIEQLKRFGATRETEIVAVGGGIVQDIATFVASVYMRGLRWHYCPTTLLGMVDSCIGGKSSINVGTYKNLVGNFHPPARILIDLGFTDSLDAAQLTSGLMESVKICYARGADEFDAYLALQPGVPLARDKAFSIVERSLKAKKWFIETDEFDRAERLLLNFGHTFGHALESATHFEVPHGIAVGVGMLTAHQFALETQRLSEHGKARAATLAAHVKTLLEPVRGTLSSLGRVSAQSLFEHFESDKKHSQTHYRVIMPVGDGELQRVPLERNEANQAAIVGAFARGIETF</sequence>
<protein>
    <submittedName>
        <fullName evidence="9">3-dehydroquinate synthase</fullName>
    </submittedName>
</protein>
<keyword evidence="5" id="KW-0456">Lyase</keyword>
<dbReference type="Gene3D" id="1.20.1090.10">
    <property type="entry name" value="Dehydroquinate synthase-like - alpha domain"/>
    <property type="match status" value="1"/>
</dbReference>
<keyword evidence="6" id="KW-0170">Cobalt</keyword>
<keyword evidence="4" id="KW-0520">NAD</keyword>
<evidence type="ECO:0000313" key="9">
    <source>
        <dbReference type="EMBL" id="SME93969.1"/>
    </source>
</evidence>